<feature type="binding site" description="covalent" evidence="8">
    <location>
        <position position="48"/>
    </location>
    <ligand>
        <name>heme c</name>
        <dbReference type="ChEBI" id="CHEBI:61717"/>
        <label>1</label>
    </ligand>
</feature>
<evidence type="ECO:0000256" key="6">
    <source>
        <dbReference type="ARBA" id="ARBA00022982"/>
    </source>
</evidence>
<keyword evidence="5" id="KW-0574">Periplasm</keyword>
<feature type="binding site" description="axial binding residue" evidence="9">
    <location>
        <position position="94"/>
    </location>
    <ligand>
        <name>heme c</name>
        <dbReference type="ChEBI" id="CHEBI:61717"/>
        <label>1</label>
    </ligand>
    <ligandPart>
        <name>Fe</name>
        <dbReference type="ChEBI" id="CHEBI:18248"/>
    </ligandPart>
</feature>
<dbReference type="SUPFAM" id="SSF46626">
    <property type="entry name" value="Cytochrome c"/>
    <property type="match status" value="2"/>
</dbReference>
<feature type="signal peptide" evidence="10">
    <location>
        <begin position="1"/>
        <end position="16"/>
    </location>
</feature>
<comment type="subcellular location">
    <subcellularLocation>
        <location evidence="1">Periplasm</location>
    </subcellularLocation>
</comment>
<keyword evidence="3 8" id="KW-0349">Heme</keyword>
<dbReference type="Proteomes" id="UP000389128">
    <property type="component" value="Unassembled WGS sequence"/>
</dbReference>
<feature type="binding site" description="covalent" evidence="8">
    <location>
        <position position="146"/>
    </location>
    <ligand>
        <name>heme c</name>
        <dbReference type="ChEBI" id="CHEBI:61717"/>
        <label>2</label>
    </ligand>
</feature>
<dbReference type="AlphaFoldDB" id="A0A6C2CKH7"/>
<feature type="binding site" description="axial binding residue" evidence="9">
    <location>
        <position position="49"/>
    </location>
    <ligand>
        <name>heme c</name>
        <dbReference type="ChEBI" id="CHEBI:61717"/>
        <label>1</label>
    </ligand>
    <ligandPart>
        <name>Fe</name>
        <dbReference type="ChEBI" id="CHEBI:18248"/>
    </ligandPart>
</feature>
<dbReference type="InterPro" id="IPR009056">
    <property type="entry name" value="Cyt_c-like_dom"/>
</dbReference>
<evidence type="ECO:0000259" key="11">
    <source>
        <dbReference type="PROSITE" id="PS51007"/>
    </source>
</evidence>
<dbReference type="Pfam" id="PF00034">
    <property type="entry name" value="Cytochrom_C"/>
    <property type="match status" value="2"/>
</dbReference>
<feature type="domain" description="Cytochrome c" evidence="11">
    <location>
        <begin position="125"/>
        <end position="218"/>
    </location>
</feature>
<feature type="binding site" description="covalent" evidence="8">
    <location>
        <position position="149"/>
    </location>
    <ligand>
        <name>heme c</name>
        <dbReference type="ChEBI" id="CHEBI:61717"/>
        <label>2</label>
    </ligand>
</feature>
<keyword evidence="6" id="KW-0249">Electron transport</keyword>
<feature type="binding site" description="axial binding residue" evidence="9">
    <location>
        <position position="195"/>
    </location>
    <ligand>
        <name>heme c</name>
        <dbReference type="ChEBI" id="CHEBI:61717"/>
        <label>2</label>
    </ligand>
    <ligandPart>
        <name>Fe</name>
        <dbReference type="ChEBI" id="CHEBI:18248"/>
    </ligandPart>
</feature>
<evidence type="ECO:0000256" key="9">
    <source>
        <dbReference type="PIRSR" id="PIRSR000005-2"/>
    </source>
</evidence>
<organism evidence="12 13">
    <name type="scientific">Zoogloea oleivorans</name>
    <dbReference type="NCBI Taxonomy" id="1552750"/>
    <lineage>
        <taxon>Bacteria</taxon>
        <taxon>Pseudomonadati</taxon>
        <taxon>Pseudomonadota</taxon>
        <taxon>Betaproteobacteria</taxon>
        <taxon>Rhodocyclales</taxon>
        <taxon>Zoogloeaceae</taxon>
        <taxon>Zoogloea</taxon>
    </lineage>
</organism>
<protein>
    <submittedName>
        <fullName evidence="12">Cytochrome c4</fullName>
    </submittedName>
</protein>
<reference evidence="12 13" key="1">
    <citation type="submission" date="2019-01" db="EMBL/GenBank/DDBJ databases">
        <title>Zoogloea oleivorans genome sequencing and assembly.</title>
        <authorList>
            <person name="Tancsics A."/>
            <person name="Farkas M."/>
            <person name="Kriszt B."/>
            <person name="Maroti G."/>
            <person name="Horvath B."/>
        </authorList>
    </citation>
    <scope>NUCLEOTIDE SEQUENCE [LARGE SCALE GENOMIC DNA]</scope>
    <source>
        <strain evidence="12 13">Buc</strain>
    </source>
</reference>
<keyword evidence="13" id="KW-1185">Reference proteome</keyword>
<comment type="PTM">
    <text evidence="8">Binds 2 heme c groups covalently per subunit.</text>
</comment>
<dbReference type="PIRSF" id="PIRSF000005">
    <property type="entry name" value="Cytochrome_c4"/>
    <property type="match status" value="1"/>
</dbReference>
<name>A0A6C2CKH7_9RHOO</name>
<feature type="binding site" description="axial binding residue" evidence="9">
    <location>
        <position position="150"/>
    </location>
    <ligand>
        <name>heme c</name>
        <dbReference type="ChEBI" id="CHEBI:61717"/>
        <label>2</label>
    </ligand>
    <ligandPart>
        <name>Fe</name>
        <dbReference type="ChEBI" id="CHEBI:18248"/>
    </ligandPart>
</feature>
<keyword evidence="2" id="KW-0813">Transport</keyword>
<evidence type="ECO:0000313" key="12">
    <source>
        <dbReference type="EMBL" id="TYC54471.1"/>
    </source>
</evidence>
<evidence type="ECO:0000256" key="1">
    <source>
        <dbReference type="ARBA" id="ARBA00004418"/>
    </source>
</evidence>
<keyword evidence="7 9" id="KW-0408">Iron</keyword>
<feature type="binding site" description="covalent" evidence="8">
    <location>
        <position position="45"/>
    </location>
    <ligand>
        <name>heme c</name>
        <dbReference type="ChEBI" id="CHEBI:61717"/>
        <label>1</label>
    </ligand>
</feature>
<dbReference type="InterPro" id="IPR036909">
    <property type="entry name" value="Cyt_c-like_dom_sf"/>
</dbReference>
<feature type="domain" description="Cytochrome c" evidence="11">
    <location>
        <begin position="31"/>
        <end position="117"/>
    </location>
</feature>
<accession>A0A6C2CKH7</accession>
<dbReference type="GO" id="GO:0042597">
    <property type="term" value="C:periplasmic space"/>
    <property type="evidence" value="ECO:0007669"/>
    <property type="project" value="UniProtKB-SubCell"/>
</dbReference>
<evidence type="ECO:0000256" key="4">
    <source>
        <dbReference type="ARBA" id="ARBA00022723"/>
    </source>
</evidence>
<feature type="chain" id="PRO_5025563003" evidence="10">
    <location>
        <begin position="17"/>
        <end position="218"/>
    </location>
</feature>
<evidence type="ECO:0000256" key="2">
    <source>
        <dbReference type="ARBA" id="ARBA00022448"/>
    </source>
</evidence>
<evidence type="ECO:0000256" key="10">
    <source>
        <dbReference type="SAM" id="SignalP"/>
    </source>
</evidence>
<keyword evidence="10" id="KW-0732">Signal</keyword>
<dbReference type="InterPro" id="IPR024167">
    <property type="entry name" value="Cytochrome_c4-like"/>
</dbReference>
<dbReference type="GO" id="GO:0005506">
    <property type="term" value="F:iron ion binding"/>
    <property type="evidence" value="ECO:0007669"/>
    <property type="project" value="InterPro"/>
</dbReference>
<gene>
    <name evidence="12" type="ORF">ETQ85_19025</name>
</gene>
<keyword evidence="4 9" id="KW-0479">Metal-binding</keyword>
<comment type="caution">
    <text evidence="12">The sequence shown here is derived from an EMBL/GenBank/DDBJ whole genome shotgun (WGS) entry which is preliminary data.</text>
</comment>
<dbReference type="InterPro" id="IPR050597">
    <property type="entry name" value="Cytochrome_c_Oxidase_Subunit"/>
</dbReference>
<dbReference type="PANTHER" id="PTHR33751">
    <property type="entry name" value="CBB3-TYPE CYTOCHROME C OXIDASE SUBUNIT FIXP"/>
    <property type="match status" value="1"/>
</dbReference>
<dbReference type="GO" id="GO:0009055">
    <property type="term" value="F:electron transfer activity"/>
    <property type="evidence" value="ECO:0007669"/>
    <property type="project" value="InterPro"/>
</dbReference>
<sequence length="218" mass="22864">MALLLAALVLSAPVMAQAGKGKAAAVAVARGDPQRGALKSEDERCQECHGADGHGFGQSASSEGRHPKLAGQSAAYIIKQLDNFRSGARKHDVMSMMARTVDPADIVDIAAYFASRTPMKGDGTGDSAAGRALYEKGDPARGVTACITCHGPGGKGLAGLGAESPLIGGQEWRYLEKQLLDWRSGERSNSRDGVMNTVIRPLTDQDIRALSDYLSGLP</sequence>
<dbReference type="PROSITE" id="PS51007">
    <property type="entry name" value="CYTC"/>
    <property type="match status" value="2"/>
</dbReference>
<evidence type="ECO:0000256" key="5">
    <source>
        <dbReference type="ARBA" id="ARBA00022764"/>
    </source>
</evidence>
<evidence type="ECO:0000313" key="13">
    <source>
        <dbReference type="Proteomes" id="UP000389128"/>
    </source>
</evidence>
<dbReference type="Gene3D" id="1.10.760.10">
    <property type="entry name" value="Cytochrome c-like domain"/>
    <property type="match status" value="2"/>
</dbReference>
<dbReference type="PANTHER" id="PTHR33751:SF9">
    <property type="entry name" value="CYTOCHROME C4"/>
    <property type="match status" value="1"/>
</dbReference>
<dbReference type="EMBL" id="SDKK01000020">
    <property type="protein sequence ID" value="TYC54471.1"/>
    <property type="molecule type" value="Genomic_DNA"/>
</dbReference>
<proteinExistence type="predicted"/>
<dbReference type="GO" id="GO:0020037">
    <property type="term" value="F:heme binding"/>
    <property type="evidence" value="ECO:0007669"/>
    <property type="project" value="InterPro"/>
</dbReference>
<evidence type="ECO:0000256" key="3">
    <source>
        <dbReference type="ARBA" id="ARBA00022617"/>
    </source>
</evidence>
<dbReference type="OrthoDB" id="5295860at2"/>
<evidence type="ECO:0000256" key="8">
    <source>
        <dbReference type="PIRSR" id="PIRSR000005-1"/>
    </source>
</evidence>
<evidence type="ECO:0000256" key="7">
    <source>
        <dbReference type="ARBA" id="ARBA00023004"/>
    </source>
</evidence>